<dbReference type="Pfam" id="PF03441">
    <property type="entry name" value="FAD_binding_7"/>
    <property type="match status" value="1"/>
</dbReference>
<dbReference type="GO" id="GO:0005737">
    <property type="term" value="C:cytoplasm"/>
    <property type="evidence" value="ECO:0007669"/>
    <property type="project" value="TreeGrafter"/>
</dbReference>
<dbReference type="PANTHER" id="PTHR11455:SF18">
    <property type="entry name" value="SI:CH1073-390K14.1"/>
    <property type="match status" value="1"/>
</dbReference>
<sequence length="379" mass="42165">MRLSPSSDPELAARLTAVSPSDYALTRNHLDGAVTGLSPWITHGSVTLPELVEHFQLQPDDKLAFQFGWREFFHHVWGQLGEGIFADIRPGLPGVTYAGTLPADIREARSGIPTIDRSVVELYATGYLHNHARLWLASYTVHLRKVHWRVAADWLYGHLRDGDLAANHLSWQWVAATFSSKPYLFNADNVARFAPADWHCPGSVLDTRYERLEEIARHSTALDASPPTGDGVLEPPLHGEPPLHLISPADFLSPDSSGPLHLVHPWALRPVPAGSGRRIGVIHLPFHRRFPWSAERWAFVLPRLRAVTDALFIGDIATLNDHVSAEATLNPGYRDALAAIGAELTPAPRWLPDPPELCPSFSRFWQQTAGRRHAGRWHA</sequence>
<dbReference type="SUPFAM" id="SSF48173">
    <property type="entry name" value="Cryptochrome/photolyase FAD-binding domain"/>
    <property type="match status" value="1"/>
</dbReference>
<comment type="cofactor">
    <cofactor evidence="3">
        <name>FAD</name>
        <dbReference type="ChEBI" id="CHEBI:57692"/>
    </cofactor>
    <text evidence="3">Binds 1 FAD per subunit.</text>
</comment>
<dbReference type="InterPro" id="IPR005101">
    <property type="entry name" value="Cryptochr/Photolyase_FAD-bd"/>
</dbReference>
<evidence type="ECO:0000313" key="5">
    <source>
        <dbReference type="EMBL" id="TYC61482.1"/>
    </source>
</evidence>
<evidence type="ECO:0000313" key="6">
    <source>
        <dbReference type="Proteomes" id="UP000389128"/>
    </source>
</evidence>
<dbReference type="RefSeq" id="WP_148577476.1">
    <property type="nucleotide sequence ID" value="NZ_SDKK01000002.1"/>
</dbReference>
<evidence type="ECO:0000259" key="4">
    <source>
        <dbReference type="Pfam" id="PF03441"/>
    </source>
</evidence>
<evidence type="ECO:0000256" key="3">
    <source>
        <dbReference type="PIRSR" id="PIRSR602081-1"/>
    </source>
</evidence>
<keyword evidence="6" id="KW-1185">Reference proteome</keyword>
<dbReference type="InterPro" id="IPR036134">
    <property type="entry name" value="Crypto/Photolyase_FAD-like_sf"/>
</dbReference>
<dbReference type="GO" id="GO:0003677">
    <property type="term" value="F:DNA binding"/>
    <property type="evidence" value="ECO:0007669"/>
    <property type="project" value="TreeGrafter"/>
</dbReference>
<feature type="binding site" evidence="3">
    <location>
        <begin position="66"/>
        <end position="73"/>
    </location>
    <ligand>
        <name>FAD</name>
        <dbReference type="ChEBI" id="CHEBI:57692"/>
    </ligand>
</feature>
<gene>
    <name evidence="5" type="ORF">ETQ85_02100</name>
</gene>
<dbReference type="Gene3D" id="1.10.579.10">
    <property type="entry name" value="DNA Cyclobutane Dipyrimidine Photolyase, subunit A, domain 3"/>
    <property type="match status" value="1"/>
</dbReference>
<evidence type="ECO:0000256" key="1">
    <source>
        <dbReference type="ARBA" id="ARBA00022630"/>
    </source>
</evidence>
<evidence type="ECO:0000256" key="2">
    <source>
        <dbReference type="ARBA" id="ARBA00022827"/>
    </source>
</evidence>
<dbReference type="Proteomes" id="UP000389128">
    <property type="component" value="Unassembled WGS sequence"/>
</dbReference>
<keyword evidence="1 3" id="KW-0285">Flavoprotein</keyword>
<protein>
    <submittedName>
        <fullName evidence="5">Deoxyribodipyrimidine photolyase</fullName>
    </submittedName>
</protein>
<dbReference type="AlphaFoldDB" id="A0A6C2D732"/>
<dbReference type="Gene3D" id="1.25.40.80">
    <property type="match status" value="1"/>
</dbReference>
<organism evidence="5 6">
    <name type="scientific">Zoogloea oleivorans</name>
    <dbReference type="NCBI Taxonomy" id="1552750"/>
    <lineage>
        <taxon>Bacteria</taxon>
        <taxon>Pseudomonadati</taxon>
        <taxon>Pseudomonadota</taxon>
        <taxon>Betaproteobacteria</taxon>
        <taxon>Rhodocyclales</taxon>
        <taxon>Zoogloeaceae</taxon>
        <taxon>Zoogloea</taxon>
    </lineage>
</organism>
<dbReference type="InterPro" id="IPR002081">
    <property type="entry name" value="Cryptochrome/DNA_photolyase_1"/>
</dbReference>
<feature type="binding site" evidence="3">
    <location>
        <position position="23"/>
    </location>
    <ligand>
        <name>FAD</name>
        <dbReference type="ChEBI" id="CHEBI:57692"/>
    </ligand>
</feature>
<dbReference type="OrthoDB" id="9772484at2"/>
<proteinExistence type="predicted"/>
<feature type="domain" description="Cryptochrome/DNA photolyase FAD-binding" evidence="4">
    <location>
        <begin position="66"/>
        <end position="186"/>
    </location>
</feature>
<accession>A0A6C2D732</accession>
<reference evidence="5 6" key="1">
    <citation type="submission" date="2019-01" db="EMBL/GenBank/DDBJ databases">
        <title>Zoogloea oleivorans genome sequencing and assembly.</title>
        <authorList>
            <person name="Tancsics A."/>
            <person name="Farkas M."/>
            <person name="Kriszt B."/>
            <person name="Maroti G."/>
            <person name="Horvath B."/>
        </authorList>
    </citation>
    <scope>NUCLEOTIDE SEQUENCE [LARGE SCALE GENOMIC DNA]</scope>
    <source>
        <strain evidence="5 6">Buc</strain>
    </source>
</reference>
<name>A0A6C2D732_9RHOO</name>
<feature type="binding site" evidence="3">
    <location>
        <begin position="161"/>
        <end position="163"/>
    </location>
    <ligand>
        <name>FAD</name>
        <dbReference type="ChEBI" id="CHEBI:57692"/>
    </ligand>
</feature>
<dbReference type="PANTHER" id="PTHR11455">
    <property type="entry name" value="CRYPTOCHROME"/>
    <property type="match status" value="1"/>
</dbReference>
<keyword evidence="5" id="KW-0456">Lyase</keyword>
<dbReference type="GO" id="GO:0003904">
    <property type="term" value="F:deoxyribodipyrimidine photo-lyase activity"/>
    <property type="evidence" value="ECO:0007669"/>
    <property type="project" value="TreeGrafter"/>
</dbReference>
<dbReference type="EMBL" id="SDKK01000002">
    <property type="protein sequence ID" value="TYC61482.1"/>
    <property type="molecule type" value="Genomic_DNA"/>
</dbReference>
<dbReference type="GO" id="GO:0043153">
    <property type="term" value="P:entrainment of circadian clock by photoperiod"/>
    <property type="evidence" value="ECO:0007669"/>
    <property type="project" value="TreeGrafter"/>
</dbReference>
<dbReference type="GO" id="GO:0032922">
    <property type="term" value="P:circadian regulation of gene expression"/>
    <property type="evidence" value="ECO:0007669"/>
    <property type="project" value="TreeGrafter"/>
</dbReference>
<keyword evidence="2 3" id="KW-0274">FAD</keyword>
<dbReference type="GO" id="GO:0071949">
    <property type="term" value="F:FAD binding"/>
    <property type="evidence" value="ECO:0007669"/>
    <property type="project" value="TreeGrafter"/>
</dbReference>
<comment type="caution">
    <text evidence="5">The sequence shown here is derived from an EMBL/GenBank/DDBJ whole genome shotgun (WGS) entry which is preliminary data.</text>
</comment>